<comment type="caution">
    <text evidence="2">The sequence shown here is derived from an EMBL/GenBank/DDBJ whole genome shotgun (WGS) entry which is preliminary data.</text>
</comment>
<keyword evidence="3" id="KW-1185">Reference proteome</keyword>
<gene>
    <name evidence="2" type="ORF">WJX72_010855</name>
</gene>
<evidence type="ECO:0000313" key="3">
    <source>
        <dbReference type="Proteomes" id="UP001489004"/>
    </source>
</evidence>
<dbReference type="Gene3D" id="3.40.50.720">
    <property type="entry name" value="NAD(P)-binding Rossmann-like Domain"/>
    <property type="match status" value="1"/>
</dbReference>
<dbReference type="SMART" id="SM00881">
    <property type="entry name" value="CoA_binding"/>
    <property type="match status" value="1"/>
</dbReference>
<dbReference type="InterPro" id="IPR036291">
    <property type="entry name" value="NAD(P)-bd_dom_sf"/>
</dbReference>
<organism evidence="2 3">
    <name type="scientific">[Myrmecia] bisecta</name>
    <dbReference type="NCBI Taxonomy" id="41462"/>
    <lineage>
        <taxon>Eukaryota</taxon>
        <taxon>Viridiplantae</taxon>
        <taxon>Chlorophyta</taxon>
        <taxon>core chlorophytes</taxon>
        <taxon>Trebouxiophyceae</taxon>
        <taxon>Trebouxiales</taxon>
        <taxon>Trebouxiaceae</taxon>
        <taxon>Myrmecia</taxon>
    </lineage>
</organism>
<dbReference type="Proteomes" id="UP001489004">
    <property type="component" value="Unassembled WGS sequence"/>
</dbReference>
<evidence type="ECO:0000259" key="1">
    <source>
        <dbReference type="SMART" id="SM00881"/>
    </source>
</evidence>
<dbReference type="AlphaFoldDB" id="A0AAW1R921"/>
<dbReference type="InterPro" id="IPR003781">
    <property type="entry name" value="CoA-bd"/>
</dbReference>
<protein>
    <recommendedName>
        <fullName evidence="1">CoA-binding domain-containing protein</fullName>
    </recommendedName>
</protein>
<dbReference type="SUPFAM" id="SSF51735">
    <property type="entry name" value="NAD(P)-binding Rossmann-fold domains"/>
    <property type="match status" value="1"/>
</dbReference>
<dbReference type="EMBL" id="JALJOR010000001">
    <property type="protein sequence ID" value="KAK9830296.1"/>
    <property type="molecule type" value="Genomic_DNA"/>
</dbReference>
<sequence>MSSSDWRKNLLTDPLQAIKLAGSAKRVAVLGIKTEAKAEQPAFFVPQYLQADGVEIIPVPVFFPEATHILGQPVFRRVEDVPGSIDILDVFRKPADLAQHMDDILAKHPKAVWLQSGIRNAEVEERLAQQGILVVADRCLKVDRAAAQAAKL</sequence>
<dbReference type="PANTHER" id="PTHR33303:SF2">
    <property type="entry name" value="COA-BINDING DOMAIN-CONTAINING PROTEIN"/>
    <property type="match status" value="1"/>
</dbReference>
<accession>A0AAW1R921</accession>
<dbReference type="Pfam" id="PF13380">
    <property type="entry name" value="CoA_binding_2"/>
    <property type="match status" value="1"/>
</dbReference>
<reference evidence="2 3" key="1">
    <citation type="journal article" date="2024" name="Nat. Commun.">
        <title>Phylogenomics reveals the evolutionary origins of lichenization in chlorophyte algae.</title>
        <authorList>
            <person name="Puginier C."/>
            <person name="Libourel C."/>
            <person name="Otte J."/>
            <person name="Skaloud P."/>
            <person name="Haon M."/>
            <person name="Grisel S."/>
            <person name="Petersen M."/>
            <person name="Berrin J.G."/>
            <person name="Delaux P.M."/>
            <person name="Dal Grande F."/>
            <person name="Keller J."/>
        </authorList>
    </citation>
    <scope>NUCLEOTIDE SEQUENCE [LARGE SCALE GENOMIC DNA]</scope>
    <source>
        <strain evidence="2 3">SAG 2043</strain>
    </source>
</reference>
<evidence type="ECO:0000313" key="2">
    <source>
        <dbReference type="EMBL" id="KAK9830296.1"/>
    </source>
</evidence>
<name>A0AAW1R921_9CHLO</name>
<dbReference type="PANTHER" id="PTHR33303">
    <property type="entry name" value="CYTOPLASMIC PROTEIN-RELATED"/>
    <property type="match status" value="1"/>
</dbReference>
<proteinExistence type="predicted"/>
<feature type="domain" description="CoA-binding" evidence="1">
    <location>
        <begin position="20"/>
        <end position="118"/>
    </location>
</feature>